<feature type="transmembrane region" description="Helical" evidence="1">
    <location>
        <begin position="209"/>
        <end position="237"/>
    </location>
</feature>
<name>A0A2T9X3V0_9CREN</name>
<accession>A0A2T9X3V0</accession>
<keyword evidence="1" id="KW-1133">Transmembrane helix</keyword>
<feature type="transmembrane region" description="Helical" evidence="1">
    <location>
        <begin position="97"/>
        <end position="120"/>
    </location>
</feature>
<feature type="transmembrane region" description="Helical" evidence="1">
    <location>
        <begin position="67"/>
        <end position="85"/>
    </location>
</feature>
<feature type="transmembrane region" description="Helical" evidence="1">
    <location>
        <begin position="34"/>
        <end position="55"/>
    </location>
</feature>
<organism evidence="2 3">
    <name type="scientific">Acidianus hospitalis</name>
    <dbReference type="NCBI Taxonomy" id="563177"/>
    <lineage>
        <taxon>Archaea</taxon>
        <taxon>Thermoproteota</taxon>
        <taxon>Thermoprotei</taxon>
        <taxon>Sulfolobales</taxon>
        <taxon>Sulfolobaceae</taxon>
        <taxon>Acidianus</taxon>
    </lineage>
</organism>
<protein>
    <submittedName>
        <fullName evidence="2">Uncharacterized protein</fullName>
    </submittedName>
</protein>
<feature type="transmembrane region" description="Helical" evidence="1">
    <location>
        <begin position="6"/>
        <end position="22"/>
    </location>
</feature>
<evidence type="ECO:0000256" key="1">
    <source>
        <dbReference type="SAM" id="Phobius"/>
    </source>
</evidence>
<keyword evidence="1" id="KW-0472">Membrane</keyword>
<reference evidence="2 3" key="1">
    <citation type="journal article" date="2015" name="Appl. Environ. Microbiol.">
        <title>Nanoarchaeota, Their Sulfolobales Host, and Nanoarchaeota Virus Distribution across Yellowstone National Park Hot Springs.</title>
        <authorList>
            <person name="Munson-McGee J.H."/>
            <person name="Field E.K."/>
            <person name="Bateson M."/>
            <person name="Rooney C."/>
            <person name="Stepanauskas R."/>
            <person name="Young M.J."/>
        </authorList>
    </citation>
    <scope>NUCLEOTIDE SEQUENCE [LARGE SCALE GENOMIC DNA]</scope>
    <source>
        <strain evidence="2">SCGC AC-742_N10</strain>
    </source>
</reference>
<evidence type="ECO:0000313" key="2">
    <source>
        <dbReference type="EMBL" id="PVU74776.1"/>
    </source>
</evidence>
<dbReference type="EMBL" id="QEFD01000183">
    <property type="protein sequence ID" value="PVU74776.1"/>
    <property type="molecule type" value="Genomic_DNA"/>
</dbReference>
<gene>
    <name evidence="2" type="ORF">DDW13_06190</name>
</gene>
<sequence length="242" mass="27283">MEDLFLLSIIAGVMITAIVFLLHEAERVKSKLGFSLVVFGFVMMITMFLGASFYLLSPSNLSLAEAILINNFTMIAYILLVFPFIKKFKVKFEMSSISSLSVSLLAVANEILMSLTFNIACGVSNLFYFTFNSGWFFYPMMVEMLSIYLIHYIKGEFRKDLFPLIGITSFPPTLIDNAKWFYSSLAISLALSGLGVINSKGFIRGIYVALILSLLLLFKVYIIYDVVITVSMITYYFSLLSQ</sequence>
<keyword evidence="1" id="KW-0812">Transmembrane</keyword>
<evidence type="ECO:0000313" key="3">
    <source>
        <dbReference type="Proteomes" id="UP000245638"/>
    </source>
</evidence>
<dbReference type="Proteomes" id="UP000245638">
    <property type="component" value="Unassembled WGS sequence"/>
</dbReference>
<feature type="transmembrane region" description="Helical" evidence="1">
    <location>
        <begin position="126"/>
        <end position="150"/>
    </location>
</feature>
<proteinExistence type="predicted"/>
<comment type="caution">
    <text evidence="2">The sequence shown here is derived from an EMBL/GenBank/DDBJ whole genome shotgun (WGS) entry which is preliminary data.</text>
</comment>
<dbReference type="AlphaFoldDB" id="A0A2T9X3V0"/>